<accession>A0A248K5K3</accession>
<organism evidence="2 3">
    <name type="scientific">Salmonella bongori serovar 66:z41:- str. SA19983605</name>
    <dbReference type="NCBI Taxonomy" id="1243617"/>
    <lineage>
        <taxon>Bacteria</taxon>
        <taxon>Pseudomonadati</taxon>
        <taxon>Pseudomonadota</taxon>
        <taxon>Gammaproteobacteria</taxon>
        <taxon>Enterobacterales</taxon>
        <taxon>Enterobacteriaceae</taxon>
        <taxon>Salmonella</taxon>
    </lineage>
</organism>
<reference evidence="2 3" key="1">
    <citation type="submission" date="2017-06" db="EMBL/GenBank/DDBJ databases">
        <title>Salmonella reference genomes for public health.</title>
        <authorList>
            <person name="Robertson J."/>
            <person name="Yoshida C."/>
            <person name="Gurnik S."/>
            <person name="Nash J."/>
        </authorList>
    </citation>
    <scope>NUCLEOTIDE SEQUENCE [LARGE SCALE GENOMIC DNA]</scope>
    <source>
        <strain evidence="2 3">SA19983605</strain>
    </source>
</reference>
<dbReference type="Proteomes" id="UP000197991">
    <property type="component" value="Chromosome"/>
</dbReference>
<dbReference type="EMBL" id="CP022120">
    <property type="protein sequence ID" value="ASG53508.1"/>
    <property type="molecule type" value="Genomic_DNA"/>
</dbReference>
<protein>
    <submittedName>
        <fullName evidence="2">Uncharacterized protein</fullName>
    </submittedName>
</protein>
<gene>
    <name evidence="2" type="ORF">LFZ56_03975</name>
</gene>
<sequence>MAEKTGRSGGPFLQLSKFIFIITSIYLRSLSQLLHIIICCICSTHHIFTLDFYFNCFMCLFFNDIIFIAF</sequence>
<keyword evidence="1" id="KW-0472">Membrane</keyword>
<keyword evidence="1" id="KW-0812">Transmembrane</keyword>
<keyword evidence="3" id="KW-1185">Reference proteome</keyword>
<feature type="transmembrane region" description="Helical" evidence="1">
    <location>
        <begin position="18"/>
        <end position="40"/>
    </location>
</feature>
<proteinExistence type="predicted"/>
<evidence type="ECO:0000313" key="3">
    <source>
        <dbReference type="Proteomes" id="UP000197991"/>
    </source>
</evidence>
<dbReference type="AlphaFoldDB" id="A0A248K5K3"/>
<evidence type="ECO:0000256" key="1">
    <source>
        <dbReference type="SAM" id="Phobius"/>
    </source>
</evidence>
<feature type="transmembrane region" description="Helical" evidence="1">
    <location>
        <begin position="52"/>
        <end position="69"/>
    </location>
</feature>
<name>A0A248K5K3_SALBN</name>
<keyword evidence="1" id="KW-1133">Transmembrane helix</keyword>
<evidence type="ECO:0000313" key="2">
    <source>
        <dbReference type="EMBL" id="ASG53508.1"/>
    </source>
</evidence>